<proteinExistence type="predicted"/>
<dbReference type="AlphaFoldDB" id="A0A547Q7R7"/>
<protein>
    <submittedName>
        <fullName evidence="2">Uncharacterized protein</fullName>
    </submittedName>
</protein>
<keyword evidence="1" id="KW-0812">Transmembrane</keyword>
<keyword evidence="1" id="KW-0472">Membrane</keyword>
<reference evidence="2 3" key="1">
    <citation type="submission" date="2019-06" db="EMBL/GenBank/DDBJ databases">
        <title>Paenimaribius caenipelagi gen. nov., sp. nov., isolated from a tidal flat.</title>
        <authorList>
            <person name="Yoon J.-H."/>
        </authorList>
    </citation>
    <scope>NUCLEOTIDE SEQUENCE [LARGE SCALE GENOMIC DNA]</scope>
    <source>
        <strain evidence="2 3">JBTF-M29</strain>
    </source>
</reference>
<evidence type="ECO:0000313" key="3">
    <source>
        <dbReference type="Proteomes" id="UP000318590"/>
    </source>
</evidence>
<dbReference type="RefSeq" id="WP_142833736.1">
    <property type="nucleotide sequence ID" value="NZ_VFSV01000006.1"/>
</dbReference>
<evidence type="ECO:0000256" key="1">
    <source>
        <dbReference type="SAM" id="Phobius"/>
    </source>
</evidence>
<evidence type="ECO:0000313" key="2">
    <source>
        <dbReference type="EMBL" id="TRD22435.1"/>
    </source>
</evidence>
<keyword evidence="1" id="KW-1133">Transmembrane helix</keyword>
<dbReference type="EMBL" id="VFSV01000006">
    <property type="protein sequence ID" value="TRD22435.1"/>
    <property type="molecule type" value="Genomic_DNA"/>
</dbReference>
<sequence length="171" mass="17374">MTPDPSEMLHVIAVDLPMAEATGLAADAGRLAAALSVAQVDPSRVDVIEAKSMGDLGLVTYVTEGEGAVRDAVRGDAERLNAERGAVMILRPRAVQAAVAPQPPLRLLGSYPVVTGKPAGEPVSAASAHGSAAASAAVDPKKRDKRASGIVAMAALAVALFVAFVMWLVAA</sequence>
<dbReference type="Proteomes" id="UP000318590">
    <property type="component" value="Unassembled WGS sequence"/>
</dbReference>
<gene>
    <name evidence="2" type="ORF">FEV53_05090</name>
</gene>
<name>A0A547Q7R7_9RHOB</name>
<organism evidence="2 3">
    <name type="scientific">Palleronia caenipelagi</name>
    <dbReference type="NCBI Taxonomy" id="2489174"/>
    <lineage>
        <taxon>Bacteria</taxon>
        <taxon>Pseudomonadati</taxon>
        <taxon>Pseudomonadota</taxon>
        <taxon>Alphaproteobacteria</taxon>
        <taxon>Rhodobacterales</taxon>
        <taxon>Roseobacteraceae</taxon>
        <taxon>Palleronia</taxon>
    </lineage>
</organism>
<feature type="transmembrane region" description="Helical" evidence="1">
    <location>
        <begin position="150"/>
        <end position="170"/>
    </location>
</feature>
<accession>A0A547Q7R7</accession>
<keyword evidence="3" id="KW-1185">Reference proteome</keyword>
<comment type="caution">
    <text evidence="2">The sequence shown here is derived from an EMBL/GenBank/DDBJ whole genome shotgun (WGS) entry which is preliminary data.</text>
</comment>